<gene>
    <name evidence="2" type="ORF">ACFSOY_14785</name>
</gene>
<keyword evidence="2" id="KW-0067">ATP-binding</keyword>
<dbReference type="GO" id="GO:0004386">
    <property type="term" value="F:helicase activity"/>
    <property type="evidence" value="ECO:0007669"/>
    <property type="project" value="UniProtKB-KW"/>
</dbReference>
<accession>A0ABW4ZZ39</accession>
<keyword evidence="2" id="KW-0378">Hydrolase</keyword>
<feature type="domain" description="Helicase XPB/Ssl2 N-terminal" evidence="1">
    <location>
        <begin position="376"/>
        <end position="458"/>
    </location>
</feature>
<evidence type="ECO:0000259" key="1">
    <source>
        <dbReference type="Pfam" id="PF13625"/>
    </source>
</evidence>
<dbReference type="InterPro" id="IPR032830">
    <property type="entry name" value="XPB/Ssl2_N"/>
</dbReference>
<comment type="caution">
    <text evidence="2">The sequence shown here is derived from an EMBL/GenBank/DDBJ whole genome shotgun (WGS) entry which is preliminary data.</text>
</comment>
<organism evidence="2 3">
    <name type="scientific">Tumebacillus lipolyticus</name>
    <dbReference type="NCBI Taxonomy" id="1280370"/>
    <lineage>
        <taxon>Bacteria</taxon>
        <taxon>Bacillati</taxon>
        <taxon>Bacillota</taxon>
        <taxon>Bacilli</taxon>
        <taxon>Bacillales</taxon>
        <taxon>Alicyclobacillaceae</taxon>
        <taxon>Tumebacillus</taxon>
    </lineage>
</organism>
<keyword evidence="3" id="KW-1185">Reference proteome</keyword>
<keyword evidence="2" id="KW-0347">Helicase</keyword>
<evidence type="ECO:0000313" key="3">
    <source>
        <dbReference type="Proteomes" id="UP001597343"/>
    </source>
</evidence>
<reference evidence="3" key="1">
    <citation type="journal article" date="2019" name="Int. J. Syst. Evol. Microbiol.">
        <title>The Global Catalogue of Microorganisms (GCM) 10K type strain sequencing project: providing services to taxonomists for standard genome sequencing and annotation.</title>
        <authorList>
            <consortium name="The Broad Institute Genomics Platform"/>
            <consortium name="The Broad Institute Genome Sequencing Center for Infectious Disease"/>
            <person name="Wu L."/>
            <person name="Ma J."/>
        </authorList>
    </citation>
    <scope>NUCLEOTIDE SEQUENCE [LARGE SCALE GENOMIC DNA]</scope>
    <source>
        <strain evidence="3">CGMCC 1.13574</strain>
    </source>
</reference>
<proteinExistence type="predicted"/>
<evidence type="ECO:0000313" key="2">
    <source>
        <dbReference type="EMBL" id="MFD2171232.1"/>
    </source>
</evidence>
<dbReference type="Pfam" id="PF13625">
    <property type="entry name" value="Helicase_C_3"/>
    <property type="match status" value="1"/>
</dbReference>
<dbReference type="EMBL" id="JBHUIO010000009">
    <property type="protein sequence ID" value="MFD2171232.1"/>
    <property type="molecule type" value="Genomic_DNA"/>
</dbReference>
<dbReference type="RefSeq" id="WP_386047871.1">
    <property type="nucleotide sequence ID" value="NZ_JBHUIO010000009.1"/>
</dbReference>
<name>A0ABW4ZZ39_9BACL</name>
<keyword evidence="2" id="KW-0547">Nucleotide-binding</keyword>
<dbReference type="Proteomes" id="UP001597343">
    <property type="component" value="Unassembled WGS sequence"/>
</dbReference>
<protein>
    <submittedName>
        <fullName evidence="2">Helicase-associated domain-containing protein</fullName>
    </submittedName>
</protein>
<sequence length="465" mass="54284">MRLSECLNSSSIDTLRKIAKRYSLDCSLSSKNSLMQEIMAHFNNRKFIEEAFSRQEAGEYREAVSHLMLDRRKTFSREDVLAMICRTGSLQDGQERMQRLLADGWIYLLNSKGGRQFYYIPDDLRRTMCDYLAQILKRRVKIADQEPIVYRDENFALQRDLIAFLNFVGKHSIRITKDGTIMKRTLQQLLSLFEINEEPLGKVVWRFGYGRRFHDYPDRFALIYDYCFAHRLIAETAEGELLLTANAQEWALQSEQARAEDLFRYWRILYRRPIPQLKLCIATIAQTTKADWVHLASMNELLAPYVRDYYYERAAAIMEKRIYQMLVHLGLLAYGQLACGTEVIRLTAFGRGALLEEAMVVEQEPEPGEQASKVPIIVQPNFDLLVPVESYERIAWELDEVADLIRIDVMRVHRITQKSVQRAFEIGWTDRTVLDFLREESDSMVPGNVERMIEQWGRAAQIGEM</sequence>